<dbReference type="Proteomes" id="UP000249218">
    <property type="component" value="Unassembled WGS sequence"/>
</dbReference>
<dbReference type="EMBL" id="KZ150276">
    <property type="protein sequence ID" value="PZC71650.1"/>
    <property type="molecule type" value="Genomic_DNA"/>
</dbReference>
<evidence type="ECO:0000313" key="3">
    <source>
        <dbReference type="Proteomes" id="UP000249218"/>
    </source>
</evidence>
<accession>A0A2W1BFU7</accession>
<feature type="compositionally biased region" description="Acidic residues" evidence="1">
    <location>
        <begin position="1"/>
        <end position="17"/>
    </location>
</feature>
<keyword evidence="3" id="KW-1185">Reference proteome</keyword>
<name>A0A2W1BFU7_HELAM</name>
<evidence type="ECO:0000313" key="2">
    <source>
        <dbReference type="EMBL" id="PZC71650.1"/>
    </source>
</evidence>
<feature type="region of interest" description="Disordered" evidence="1">
    <location>
        <begin position="1"/>
        <end position="98"/>
    </location>
</feature>
<proteinExistence type="predicted"/>
<evidence type="ECO:0000256" key="1">
    <source>
        <dbReference type="SAM" id="MobiDB-lite"/>
    </source>
</evidence>
<gene>
    <name evidence="2" type="primary">HaOG212779</name>
    <name evidence="2" type="ORF">B5X24_HaOG212779</name>
</gene>
<protein>
    <submittedName>
        <fullName evidence="2">Uncharacterized protein</fullName>
    </submittedName>
</protein>
<feature type="compositionally biased region" description="Basic and acidic residues" evidence="1">
    <location>
        <begin position="70"/>
        <end position="81"/>
    </location>
</feature>
<feature type="compositionally biased region" description="Acidic residues" evidence="1">
    <location>
        <begin position="47"/>
        <end position="57"/>
    </location>
</feature>
<reference evidence="2 3" key="1">
    <citation type="journal article" date="2017" name="BMC Biol.">
        <title>Genomic innovations, transcriptional plasticity and gene loss underlying the evolution and divergence of two highly polyphagous and invasive Helicoverpa pest species.</title>
        <authorList>
            <person name="Pearce S.L."/>
            <person name="Clarke D.F."/>
            <person name="East P.D."/>
            <person name="Elfekih S."/>
            <person name="Gordon K.H."/>
            <person name="Jermiin L.S."/>
            <person name="McGaughran A."/>
            <person name="Oakeshott J.G."/>
            <person name="Papanikolaou A."/>
            <person name="Perera O.P."/>
            <person name="Rane R.V."/>
            <person name="Richards S."/>
            <person name="Tay W.T."/>
            <person name="Walsh T.K."/>
            <person name="Anderson A."/>
            <person name="Anderson C.J."/>
            <person name="Asgari S."/>
            <person name="Board P.G."/>
            <person name="Bretschneider A."/>
            <person name="Campbell P.M."/>
            <person name="Chertemps T."/>
            <person name="Christeller J.T."/>
            <person name="Coppin C.W."/>
            <person name="Downes S.J."/>
            <person name="Duan G."/>
            <person name="Farnsworth C.A."/>
            <person name="Good R.T."/>
            <person name="Han L.B."/>
            <person name="Han Y.C."/>
            <person name="Hatje K."/>
            <person name="Horne I."/>
            <person name="Huang Y.P."/>
            <person name="Hughes D.S."/>
            <person name="Jacquin-Joly E."/>
            <person name="James W."/>
            <person name="Jhangiani S."/>
            <person name="Kollmar M."/>
            <person name="Kuwar S.S."/>
            <person name="Li S."/>
            <person name="Liu N.Y."/>
            <person name="Maibeche M.T."/>
            <person name="Miller J.R."/>
            <person name="Montagne N."/>
            <person name="Perry T."/>
            <person name="Qu J."/>
            <person name="Song S.V."/>
            <person name="Sutton G.G."/>
            <person name="Vogel H."/>
            <person name="Walenz B.P."/>
            <person name="Xu W."/>
            <person name="Zhang H.J."/>
            <person name="Zou Z."/>
            <person name="Batterham P."/>
            <person name="Edwards O.R."/>
            <person name="Feyereisen R."/>
            <person name="Gibbs R.A."/>
            <person name="Heckel D.G."/>
            <person name="McGrath A."/>
            <person name="Robin C."/>
            <person name="Scherer S.E."/>
            <person name="Worley K.C."/>
            <person name="Wu Y.D."/>
        </authorList>
    </citation>
    <scope>NUCLEOTIDE SEQUENCE [LARGE SCALE GENOMIC DNA]</scope>
    <source>
        <strain evidence="2">Harm_GR_Male_#8</strain>
        <tissue evidence="2">Whole organism</tissue>
    </source>
</reference>
<dbReference type="AlphaFoldDB" id="A0A2W1BFU7"/>
<sequence>MNDEEESSSDEYTDAGDSDNGAALSPEPPVAAPRPTHSELYFSDDSFGYDDYSDDGAESSGNESCSRMRAAREARRREVPADARPPTDSSEVARCCVA</sequence>
<organism evidence="2 3">
    <name type="scientific">Helicoverpa armigera</name>
    <name type="common">Cotton bollworm</name>
    <name type="synonym">Heliothis armigera</name>
    <dbReference type="NCBI Taxonomy" id="29058"/>
    <lineage>
        <taxon>Eukaryota</taxon>
        <taxon>Metazoa</taxon>
        <taxon>Ecdysozoa</taxon>
        <taxon>Arthropoda</taxon>
        <taxon>Hexapoda</taxon>
        <taxon>Insecta</taxon>
        <taxon>Pterygota</taxon>
        <taxon>Neoptera</taxon>
        <taxon>Endopterygota</taxon>
        <taxon>Lepidoptera</taxon>
        <taxon>Glossata</taxon>
        <taxon>Ditrysia</taxon>
        <taxon>Noctuoidea</taxon>
        <taxon>Noctuidae</taxon>
        <taxon>Heliothinae</taxon>
        <taxon>Helicoverpa</taxon>
    </lineage>
</organism>